<dbReference type="EMBL" id="ATBP01003329">
    <property type="protein sequence ID" value="ETR65005.1"/>
    <property type="molecule type" value="Genomic_DNA"/>
</dbReference>
<reference evidence="2" key="1">
    <citation type="submission" date="2012-11" db="EMBL/GenBank/DDBJ databases">
        <authorList>
            <person name="Lucero-Rivera Y.E."/>
            <person name="Tovar-Ramirez D."/>
        </authorList>
    </citation>
    <scope>NUCLEOTIDE SEQUENCE [LARGE SCALE GENOMIC DNA]</scope>
    <source>
        <strain evidence="2">Araruama</strain>
    </source>
</reference>
<sequence>MRYSLPHLFLINYVDRVFRKSDNFQYTIKALLLIGIVVLCTSGCGGKINDDDAISRQIKINEADASFDRVILSWNTPSGIQTANLSHYELYRNTSSGVAINAENKIKIAVSNNDFLDLLDGMGIKEDICAALRGQKMLDYKGMILEAFRPEDPGFSLGIGSKFVAIEQGIIDILRKIKERQIAPVYNQYTDMIGIDASQDYYYKVLYKNQ</sequence>
<organism evidence="1 2">
    <name type="scientific">Candidatus Magnetoglobus multicellularis str. Araruama</name>
    <dbReference type="NCBI Taxonomy" id="890399"/>
    <lineage>
        <taxon>Bacteria</taxon>
        <taxon>Pseudomonadati</taxon>
        <taxon>Thermodesulfobacteriota</taxon>
        <taxon>Desulfobacteria</taxon>
        <taxon>Desulfobacterales</taxon>
        <taxon>Desulfobacteraceae</taxon>
        <taxon>Candidatus Magnetoglobus</taxon>
    </lineage>
</organism>
<comment type="caution">
    <text evidence="1">The sequence shown here is derived from an EMBL/GenBank/DDBJ whole genome shotgun (WGS) entry which is preliminary data.</text>
</comment>
<protein>
    <submittedName>
        <fullName evidence="1">Uncharacterized protein</fullName>
    </submittedName>
</protein>
<gene>
    <name evidence="1" type="ORF">OMM_14972</name>
</gene>
<feature type="non-terminal residue" evidence="1">
    <location>
        <position position="210"/>
    </location>
</feature>
<proteinExistence type="predicted"/>
<evidence type="ECO:0000313" key="1">
    <source>
        <dbReference type="EMBL" id="ETR65005.1"/>
    </source>
</evidence>
<evidence type="ECO:0000313" key="2">
    <source>
        <dbReference type="Proteomes" id="UP000189670"/>
    </source>
</evidence>
<dbReference type="Proteomes" id="UP000189670">
    <property type="component" value="Unassembled WGS sequence"/>
</dbReference>
<accession>A0A1V1NR17</accession>
<dbReference type="AlphaFoldDB" id="A0A1V1NR17"/>
<name>A0A1V1NR17_9BACT</name>